<dbReference type="PANTHER" id="PTHR44329:SF84">
    <property type="entry name" value="PROTEIN KINASE LIKE PROTEIN"/>
    <property type="match status" value="1"/>
</dbReference>
<feature type="domain" description="Protein kinase" evidence="2">
    <location>
        <begin position="58"/>
        <end position="324"/>
    </location>
</feature>
<dbReference type="GO" id="GO:0004674">
    <property type="term" value="F:protein serine/threonine kinase activity"/>
    <property type="evidence" value="ECO:0007669"/>
    <property type="project" value="TreeGrafter"/>
</dbReference>
<proteinExistence type="predicted"/>
<reference evidence="3 4" key="1">
    <citation type="submission" date="2024-01" db="EMBL/GenBank/DDBJ databases">
        <title>The genomes of 5 underutilized Papilionoideae crops provide insights into root nodulation and disease resistanc.</title>
        <authorList>
            <person name="Jiang F."/>
        </authorList>
    </citation>
    <scope>NUCLEOTIDE SEQUENCE [LARGE SCALE GENOMIC DNA]</scope>
    <source>
        <strain evidence="3">JINMINGXINNONG_FW02</strain>
        <tissue evidence="3">Leaves</tissue>
    </source>
</reference>
<dbReference type="Gene3D" id="1.10.510.10">
    <property type="entry name" value="Transferase(Phosphotransferase) domain 1"/>
    <property type="match status" value="1"/>
</dbReference>
<organism evidence="3 4">
    <name type="scientific">Phaseolus coccineus</name>
    <name type="common">Scarlet runner bean</name>
    <name type="synonym">Phaseolus multiflorus</name>
    <dbReference type="NCBI Taxonomy" id="3886"/>
    <lineage>
        <taxon>Eukaryota</taxon>
        <taxon>Viridiplantae</taxon>
        <taxon>Streptophyta</taxon>
        <taxon>Embryophyta</taxon>
        <taxon>Tracheophyta</taxon>
        <taxon>Spermatophyta</taxon>
        <taxon>Magnoliopsida</taxon>
        <taxon>eudicotyledons</taxon>
        <taxon>Gunneridae</taxon>
        <taxon>Pentapetalae</taxon>
        <taxon>rosids</taxon>
        <taxon>fabids</taxon>
        <taxon>Fabales</taxon>
        <taxon>Fabaceae</taxon>
        <taxon>Papilionoideae</taxon>
        <taxon>50 kb inversion clade</taxon>
        <taxon>NPAAA clade</taxon>
        <taxon>indigoferoid/millettioid clade</taxon>
        <taxon>Phaseoleae</taxon>
        <taxon>Phaseolus</taxon>
    </lineage>
</organism>
<feature type="signal peptide" evidence="1">
    <location>
        <begin position="1"/>
        <end position="31"/>
    </location>
</feature>
<dbReference type="InterPro" id="IPR011009">
    <property type="entry name" value="Kinase-like_dom_sf"/>
</dbReference>
<evidence type="ECO:0000313" key="3">
    <source>
        <dbReference type="EMBL" id="KAK7346451.1"/>
    </source>
</evidence>
<dbReference type="Proteomes" id="UP001374584">
    <property type="component" value="Unassembled WGS sequence"/>
</dbReference>
<gene>
    <name evidence="3" type="ORF">VNO80_20970</name>
</gene>
<dbReference type="Pfam" id="PF07714">
    <property type="entry name" value="PK_Tyr_Ser-Thr"/>
    <property type="match status" value="1"/>
</dbReference>
<protein>
    <recommendedName>
        <fullName evidence="2">Protein kinase domain-containing protein</fullName>
    </recommendedName>
</protein>
<dbReference type="InterPro" id="IPR001245">
    <property type="entry name" value="Ser-Thr/Tyr_kinase_cat_dom"/>
</dbReference>
<dbReference type="SUPFAM" id="SSF56112">
    <property type="entry name" value="Protein kinase-like (PK-like)"/>
    <property type="match status" value="1"/>
</dbReference>
<dbReference type="InterPro" id="IPR051681">
    <property type="entry name" value="Ser/Thr_Kinases-Pseudokinases"/>
</dbReference>
<sequence length="406" mass="46053">MSQERRFVALSDPHLILHLSLSMLGAAYTESDDDDATKEDDDFVFEIDPTVLVDTRKLIIDEQIAEGLNAIVYKGWYEFNPVSIKVVLPMQTSNATSASKAKFQREVNLMSRIKHKNIIKFIGASVEPRMMIITELFEGCSLPKYLESIYPNALSLEQSISFALDISQAMEYLHANGIIHRDLKPGSLLLRNDKMQILLTNFETAREEIPGEMTSEAGTYRYMAPELFSKDPLWKGEKKCYDHRVDIHSFAMALWAIIKNQTPFKGRSDLLAAYATAKNMRPSLEGFPEVLLPLLQSCWEEDPNLRPEFSEITQILEKLLHDYHSTGISPEKKECPITSLQEPVPNYVEDKSEHVDEAQSQNTSVCIEGQSQIITEPVSLVAQTKPKKTPKKCKGLLFFSKCFHIC</sequence>
<evidence type="ECO:0000256" key="1">
    <source>
        <dbReference type="SAM" id="SignalP"/>
    </source>
</evidence>
<dbReference type="AlphaFoldDB" id="A0AAN9M2Z4"/>
<dbReference type="PROSITE" id="PS50011">
    <property type="entry name" value="PROTEIN_KINASE_DOM"/>
    <property type="match status" value="1"/>
</dbReference>
<dbReference type="InterPro" id="IPR000719">
    <property type="entry name" value="Prot_kinase_dom"/>
</dbReference>
<dbReference type="GO" id="GO:0005524">
    <property type="term" value="F:ATP binding"/>
    <property type="evidence" value="ECO:0007669"/>
    <property type="project" value="InterPro"/>
</dbReference>
<keyword evidence="4" id="KW-1185">Reference proteome</keyword>
<dbReference type="PANTHER" id="PTHR44329">
    <property type="entry name" value="SERINE/THREONINE-PROTEIN KINASE TNNI3K-RELATED"/>
    <property type="match status" value="1"/>
</dbReference>
<name>A0AAN9M2Z4_PHACN</name>
<dbReference type="Gene3D" id="3.30.200.20">
    <property type="entry name" value="Phosphorylase Kinase, domain 1"/>
    <property type="match status" value="1"/>
</dbReference>
<keyword evidence="1" id="KW-0732">Signal</keyword>
<evidence type="ECO:0000259" key="2">
    <source>
        <dbReference type="PROSITE" id="PS50011"/>
    </source>
</evidence>
<evidence type="ECO:0000313" key="4">
    <source>
        <dbReference type="Proteomes" id="UP001374584"/>
    </source>
</evidence>
<comment type="caution">
    <text evidence="3">The sequence shown here is derived from an EMBL/GenBank/DDBJ whole genome shotgun (WGS) entry which is preliminary data.</text>
</comment>
<dbReference type="EMBL" id="JAYMYR010000008">
    <property type="protein sequence ID" value="KAK7346451.1"/>
    <property type="molecule type" value="Genomic_DNA"/>
</dbReference>
<feature type="chain" id="PRO_5042851932" description="Protein kinase domain-containing protein" evidence="1">
    <location>
        <begin position="32"/>
        <end position="406"/>
    </location>
</feature>
<accession>A0AAN9M2Z4</accession>